<feature type="transmembrane region" description="Helical" evidence="2">
    <location>
        <begin position="190"/>
        <end position="212"/>
    </location>
</feature>
<name>A0A542E1A8_9MICO</name>
<feature type="transmembrane region" description="Helical" evidence="2">
    <location>
        <begin position="46"/>
        <end position="67"/>
    </location>
</feature>
<comment type="caution">
    <text evidence="3">The sequence shown here is derived from an EMBL/GenBank/DDBJ whole genome shotgun (WGS) entry which is preliminary data.</text>
</comment>
<dbReference type="AlphaFoldDB" id="A0A542E1A8"/>
<sequence>MTATATPREQPTEPRRPGRPGRPAHRRRPLTWRAELGRQLRRRRTLWSFGLLLALPLVVVGAFAIGRSDGSSPTTATSFVSLATANAANFAVFTTSAAASFLLVVLAALFVGDALPSEASWSSLRYLLVAPVPRTRLLTSKLVVALTSMAFAVFLLIGWSLLVGGVFYGWGAFTNPAGGTLGWDVLGWRLLGVAAYVVVTLLQVGAIAFALGTRTDAPLAAVGGAVMVTIVTAILGQIDNLGVIRNGLPMYYQRAWFDLLAPTVDWTGIRHGVVWSLFWTVLFIGLGYALFRRKDVLS</sequence>
<keyword evidence="2" id="KW-0472">Membrane</keyword>
<feature type="region of interest" description="Disordered" evidence="1">
    <location>
        <begin position="1"/>
        <end position="28"/>
    </location>
</feature>
<accession>A0A542E1A8</accession>
<feature type="transmembrane region" description="Helical" evidence="2">
    <location>
        <begin position="219"/>
        <end position="238"/>
    </location>
</feature>
<dbReference type="GO" id="GO:0005886">
    <property type="term" value="C:plasma membrane"/>
    <property type="evidence" value="ECO:0007669"/>
    <property type="project" value="UniProtKB-SubCell"/>
</dbReference>
<proteinExistence type="predicted"/>
<feature type="transmembrane region" description="Helical" evidence="2">
    <location>
        <begin position="142"/>
        <end position="170"/>
    </location>
</feature>
<dbReference type="OrthoDB" id="3822483at2"/>
<dbReference type="RefSeq" id="WP_141848543.1">
    <property type="nucleotide sequence ID" value="NZ_BAAAPR010000005.1"/>
</dbReference>
<keyword evidence="2" id="KW-0812">Transmembrane</keyword>
<evidence type="ECO:0000313" key="4">
    <source>
        <dbReference type="Proteomes" id="UP000317893"/>
    </source>
</evidence>
<reference evidence="3 4" key="1">
    <citation type="submission" date="2019-06" db="EMBL/GenBank/DDBJ databases">
        <title>Sequencing the genomes of 1000 actinobacteria strains.</title>
        <authorList>
            <person name="Klenk H.-P."/>
        </authorList>
    </citation>
    <scope>NUCLEOTIDE SEQUENCE [LARGE SCALE GENOMIC DNA]</scope>
    <source>
        <strain evidence="3 4">DSM 18607</strain>
    </source>
</reference>
<dbReference type="PANTHER" id="PTHR37305">
    <property type="entry name" value="INTEGRAL MEMBRANE PROTEIN-RELATED"/>
    <property type="match status" value="1"/>
</dbReference>
<dbReference type="Pfam" id="PF12679">
    <property type="entry name" value="ABC2_membrane_2"/>
    <property type="match status" value="1"/>
</dbReference>
<evidence type="ECO:0000256" key="1">
    <source>
        <dbReference type="SAM" id="MobiDB-lite"/>
    </source>
</evidence>
<evidence type="ECO:0000256" key="2">
    <source>
        <dbReference type="SAM" id="Phobius"/>
    </source>
</evidence>
<evidence type="ECO:0000313" key="3">
    <source>
        <dbReference type="EMBL" id="TQJ09126.1"/>
    </source>
</evidence>
<feature type="transmembrane region" description="Helical" evidence="2">
    <location>
        <begin position="87"/>
        <end position="111"/>
    </location>
</feature>
<dbReference type="Proteomes" id="UP000317893">
    <property type="component" value="Unassembled WGS sequence"/>
</dbReference>
<protein>
    <submittedName>
        <fullName evidence="3">ABC-2 type transport system permease protein</fullName>
    </submittedName>
</protein>
<keyword evidence="4" id="KW-1185">Reference proteome</keyword>
<dbReference type="EMBL" id="VFMN01000001">
    <property type="protein sequence ID" value="TQJ09126.1"/>
    <property type="molecule type" value="Genomic_DNA"/>
</dbReference>
<keyword evidence="2" id="KW-1133">Transmembrane helix</keyword>
<feature type="compositionally biased region" description="Basic residues" evidence="1">
    <location>
        <begin position="17"/>
        <end position="28"/>
    </location>
</feature>
<feature type="transmembrane region" description="Helical" evidence="2">
    <location>
        <begin position="272"/>
        <end position="291"/>
    </location>
</feature>
<organism evidence="3 4">
    <name type="scientific">Lapillicoccus jejuensis</name>
    <dbReference type="NCBI Taxonomy" id="402171"/>
    <lineage>
        <taxon>Bacteria</taxon>
        <taxon>Bacillati</taxon>
        <taxon>Actinomycetota</taxon>
        <taxon>Actinomycetes</taxon>
        <taxon>Micrococcales</taxon>
        <taxon>Intrasporangiaceae</taxon>
        <taxon>Lapillicoccus</taxon>
    </lineage>
</organism>
<dbReference type="PANTHER" id="PTHR37305:SF1">
    <property type="entry name" value="MEMBRANE PROTEIN"/>
    <property type="match status" value="1"/>
</dbReference>
<gene>
    <name evidence="3" type="ORF">FB458_2233</name>
</gene>
<dbReference type="GO" id="GO:0140359">
    <property type="term" value="F:ABC-type transporter activity"/>
    <property type="evidence" value="ECO:0007669"/>
    <property type="project" value="InterPro"/>
</dbReference>